<proteinExistence type="predicted"/>
<dbReference type="OrthoDB" id="667779at2759"/>
<reference evidence="2" key="1">
    <citation type="submission" date="2021-08" db="EMBL/GenBank/DDBJ databases">
        <title>WGS assembly of Ceratopteris richardii.</title>
        <authorList>
            <person name="Marchant D.B."/>
            <person name="Chen G."/>
            <person name="Jenkins J."/>
            <person name="Shu S."/>
            <person name="Leebens-Mack J."/>
            <person name="Grimwood J."/>
            <person name="Schmutz J."/>
            <person name="Soltis P."/>
            <person name="Soltis D."/>
            <person name="Chen Z.-H."/>
        </authorList>
    </citation>
    <scope>NUCLEOTIDE SEQUENCE</scope>
    <source>
        <strain evidence="2">Whitten #5841</strain>
        <tissue evidence="2">Leaf</tissue>
    </source>
</reference>
<dbReference type="Proteomes" id="UP000825935">
    <property type="component" value="Chromosome 39"/>
</dbReference>
<evidence type="ECO:0000313" key="3">
    <source>
        <dbReference type="Proteomes" id="UP000825935"/>
    </source>
</evidence>
<dbReference type="InterPro" id="IPR009798">
    <property type="entry name" value="Wun1-like"/>
</dbReference>
<protein>
    <submittedName>
        <fullName evidence="2">Uncharacterized protein</fullName>
    </submittedName>
</protein>
<accession>A0A8T2PXU5</accession>
<dbReference type="AlphaFoldDB" id="A0A8T2PXU5"/>
<evidence type="ECO:0000313" key="2">
    <source>
        <dbReference type="EMBL" id="KAH7276457.1"/>
    </source>
</evidence>
<evidence type="ECO:0000256" key="1">
    <source>
        <dbReference type="SAM" id="SignalP"/>
    </source>
</evidence>
<dbReference type="PANTHER" id="PTHR33703:SF1">
    <property type="entry name" value="WOUND-INDUCED PROTEIN 1"/>
    <property type="match status" value="1"/>
</dbReference>
<gene>
    <name evidence="2" type="ORF">KP509_39G007800</name>
</gene>
<organism evidence="2 3">
    <name type="scientific">Ceratopteris richardii</name>
    <name type="common">Triangle waterfern</name>
    <dbReference type="NCBI Taxonomy" id="49495"/>
    <lineage>
        <taxon>Eukaryota</taxon>
        <taxon>Viridiplantae</taxon>
        <taxon>Streptophyta</taxon>
        <taxon>Embryophyta</taxon>
        <taxon>Tracheophyta</taxon>
        <taxon>Polypodiopsida</taxon>
        <taxon>Polypodiidae</taxon>
        <taxon>Polypodiales</taxon>
        <taxon>Pteridineae</taxon>
        <taxon>Pteridaceae</taxon>
        <taxon>Parkerioideae</taxon>
        <taxon>Ceratopteris</taxon>
    </lineage>
</organism>
<dbReference type="Gene3D" id="3.10.450.50">
    <property type="match status" value="1"/>
</dbReference>
<dbReference type="EMBL" id="CM035444">
    <property type="protein sequence ID" value="KAH7276457.1"/>
    <property type="molecule type" value="Genomic_DNA"/>
</dbReference>
<feature type="signal peptide" evidence="1">
    <location>
        <begin position="1"/>
        <end position="22"/>
    </location>
</feature>
<dbReference type="PANTHER" id="PTHR33703">
    <property type="entry name" value="OS07G0691300 PROTEIN"/>
    <property type="match status" value="1"/>
</dbReference>
<name>A0A8T2PXU5_CERRI</name>
<dbReference type="Pfam" id="PF07107">
    <property type="entry name" value="WI12"/>
    <property type="match status" value="1"/>
</dbReference>
<comment type="caution">
    <text evidence="2">The sequence shown here is derived from an EMBL/GenBank/DDBJ whole genome shotgun (WGS) entry which is preliminary data.</text>
</comment>
<dbReference type="InterPro" id="IPR032710">
    <property type="entry name" value="NTF2-like_dom_sf"/>
</dbReference>
<keyword evidence="1" id="KW-0732">Signal</keyword>
<dbReference type="SUPFAM" id="SSF54427">
    <property type="entry name" value="NTF2-like"/>
    <property type="match status" value="1"/>
</dbReference>
<dbReference type="OMA" id="ITNFREY"/>
<keyword evidence="3" id="KW-1185">Reference proteome</keyword>
<sequence length="179" mass="19863">MMGVSVFVWLSFCAFLLMSSFCADPVIELKLANLSEDLESKNREVVLSFYGALESGNSEAVLGLLASNDLEWSFHGPAEDQHLMRFLTGAASHDRFSFKPVTLCAIGDNVFVEGQSDASDRKNCKCWIHVWTLKEGKIVQLREYINTELIVVGPIHDSLWKSQLGKGHSKSLPSLILSV</sequence>
<feature type="chain" id="PRO_5035736957" evidence="1">
    <location>
        <begin position="23"/>
        <end position="179"/>
    </location>
</feature>